<dbReference type="InterPro" id="IPR012611">
    <property type="entry name" value="SASP_SspK"/>
</dbReference>
<evidence type="ECO:0000313" key="4">
    <source>
        <dbReference type="EMBL" id="MDQ0484094.1"/>
    </source>
</evidence>
<evidence type="ECO:0000256" key="3">
    <source>
        <dbReference type="SAM" id="MobiDB-lite"/>
    </source>
</evidence>
<feature type="compositionally biased region" description="Polar residues" evidence="3">
    <location>
        <begin position="31"/>
        <end position="52"/>
    </location>
</feature>
<dbReference type="EMBL" id="JAUSWM010000006">
    <property type="protein sequence ID" value="MDQ0484094.1"/>
    <property type="molecule type" value="Genomic_DNA"/>
</dbReference>
<keyword evidence="5" id="KW-1185">Reference proteome</keyword>
<dbReference type="Pfam" id="PF08176">
    <property type="entry name" value="SspK"/>
    <property type="match status" value="1"/>
</dbReference>
<evidence type="ECO:0000256" key="2">
    <source>
        <dbReference type="NCBIfam" id="TIGR03091"/>
    </source>
</evidence>
<keyword evidence="1" id="KW-0749">Sporulation</keyword>
<dbReference type="NCBIfam" id="TIGR03091">
    <property type="entry name" value="SASP_sspK"/>
    <property type="match status" value="1"/>
</dbReference>
<name>A0ABU0K475_9BACL</name>
<evidence type="ECO:0000313" key="5">
    <source>
        <dbReference type="Proteomes" id="UP001226720"/>
    </source>
</evidence>
<sequence>MMRNKKTGFPDAKFSGEPRAKEEFASKRADGTTNTHPQERMNASNRTGNRQG</sequence>
<feature type="region of interest" description="Disordered" evidence="3">
    <location>
        <begin position="1"/>
        <end position="52"/>
    </location>
</feature>
<reference evidence="4" key="1">
    <citation type="submission" date="2023-07" db="EMBL/GenBank/DDBJ databases">
        <title>Genomic Encyclopedia of Type Strains, Phase IV (KMG-IV): sequencing the most valuable type-strain genomes for metagenomic binning, comparative biology and taxonomic classification.</title>
        <authorList>
            <person name="Goeker M."/>
        </authorList>
    </citation>
    <scope>NUCLEOTIDE SEQUENCE [LARGE SCALE GENOMIC DNA]</scope>
    <source>
        <strain evidence="4">JSM 076093</strain>
    </source>
</reference>
<evidence type="ECO:0000256" key="1">
    <source>
        <dbReference type="ARBA" id="ARBA00022969"/>
    </source>
</evidence>
<organism evidence="4 5">
    <name type="scientific">Guptibacillus hwajinpoensis</name>
    <dbReference type="NCBI Taxonomy" id="208199"/>
    <lineage>
        <taxon>Bacteria</taxon>
        <taxon>Bacillati</taxon>
        <taxon>Bacillota</taxon>
        <taxon>Bacilli</taxon>
        <taxon>Bacillales</taxon>
        <taxon>Guptibacillaceae</taxon>
        <taxon>Guptibacillus</taxon>
    </lineage>
</organism>
<comment type="caution">
    <text evidence="4">The sequence shown here is derived from an EMBL/GenBank/DDBJ whole genome shotgun (WGS) entry which is preliminary data.</text>
</comment>
<dbReference type="Proteomes" id="UP001226720">
    <property type="component" value="Unassembled WGS sequence"/>
</dbReference>
<dbReference type="HAMAP" id="MF_01504">
    <property type="entry name" value="SspK"/>
    <property type="match status" value="1"/>
</dbReference>
<proteinExistence type="inferred from homology"/>
<accession>A0ABU0K475</accession>
<protein>
    <recommendedName>
        <fullName evidence="2">Small, acid-soluble spore protein K</fullName>
    </recommendedName>
</protein>
<gene>
    <name evidence="4" type="ORF">QO000_003078</name>
</gene>
<feature type="compositionally biased region" description="Basic and acidic residues" evidence="3">
    <location>
        <begin position="14"/>
        <end position="30"/>
    </location>
</feature>